<dbReference type="GO" id="GO:0016491">
    <property type="term" value="F:oxidoreductase activity"/>
    <property type="evidence" value="ECO:0007669"/>
    <property type="project" value="UniProtKB-KW"/>
</dbReference>
<dbReference type="EMBL" id="JBHSGU010000002">
    <property type="protein sequence ID" value="MFC4699446.1"/>
    <property type="molecule type" value="Genomic_DNA"/>
</dbReference>
<gene>
    <name evidence="1" type="ORF">ACFO4O_04655</name>
</gene>
<comment type="caution">
    <text evidence="1">The sequence shown here is derived from an EMBL/GenBank/DDBJ whole genome shotgun (WGS) entry which is preliminary data.</text>
</comment>
<dbReference type="Pfam" id="PF13618">
    <property type="entry name" value="Gluconate_2-dh3"/>
    <property type="match status" value="1"/>
</dbReference>
<dbReference type="RefSeq" id="WP_382406192.1">
    <property type="nucleotide sequence ID" value="NZ_JBHSGU010000002.1"/>
</dbReference>
<dbReference type="Proteomes" id="UP001595897">
    <property type="component" value="Unassembled WGS sequence"/>
</dbReference>
<dbReference type="InterPro" id="IPR027056">
    <property type="entry name" value="Gluconate_2DH_su3"/>
</dbReference>
<evidence type="ECO:0000313" key="2">
    <source>
        <dbReference type="Proteomes" id="UP001595897"/>
    </source>
</evidence>
<organism evidence="1 2">
    <name type="scientific">Glaciecola siphonariae</name>
    <dbReference type="NCBI Taxonomy" id="521012"/>
    <lineage>
        <taxon>Bacteria</taxon>
        <taxon>Pseudomonadati</taxon>
        <taxon>Pseudomonadota</taxon>
        <taxon>Gammaproteobacteria</taxon>
        <taxon>Alteromonadales</taxon>
        <taxon>Alteromonadaceae</taxon>
        <taxon>Glaciecola</taxon>
    </lineage>
</organism>
<proteinExistence type="predicted"/>
<name>A0ABV9LSF9_9ALTE</name>
<keyword evidence="2" id="KW-1185">Reference proteome</keyword>
<evidence type="ECO:0000313" key="1">
    <source>
        <dbReference type="EMBL" id="MFC4699446.1"/>
    </source>
</evidence>
<sequence>MIKSLAISLGLTLSKSAFTRLVTLTNYDADANSRDFVNGQKTASLLSNKQKRLLKTLADIVLPVSDSPSASEVGADHFVEYAVNQLFSEDDQEHFLKGLMTFDNMYTAFIMSDGPTQKNIITHIDGDAFKPANSENPSDILRFYTLFKQCLLLGYFTSESVMTGFLNYHPVPGRYDPKVIVNESSLLFVTN</sequence>
<keyword evidence="1" id="KW-0560">Oxidoreductase</keyword>
<protein>
    <submittedName>
        <fullName evidence="1">Gluconate 2-dehydrogenase subunit 3 family protein</fullName>
        <ecNumber evidence="1">1.-.-.-</ecNumber>
    </submittedName>
</protein>
<accession>A0ABV9LSF9</accession>
<dbReference type="EC" id="1.-.-.-" evidence="1"/>
<reference evidence="2" key="1">
    <citation type="journal article" date="2019" name="Int. J. Syst. Evol. Microbiol.">
        <title>The Global Catalogue of Microorganisms (GCM) 10K type strain sequencing project: providing services to taxonomists for standard genome sequencing and annotation.</title>
        <authorList>
            <consortium name="The Broad Institute Genomics Platform"/>
            <consortium name="The Broad Institute Genome Sequencing Center for Infectious Disease"/>
            <person name="Wu L."/>
            <person name="Ma J."/>
        </authorList>
    </citation>
    <scope>NUCLEOTIDE SEQUENCE [LARGE SCALE GENOMIC DNA]</scope>
    <source>
        <strain evidence="2">KACC 12507</strain>
    </source>
</reference>